<dbReference type="Proteomes" id="UP001596109">
    <property type="component" value="Unassembled WGS sequence"/>
</dbReference>
<dbReference type="InterPro" id="IPR018035">
    <property type="entry name" value="Flagellar_FliH/T3SS_HrpE"/>
</dbReference>
<keyword evidence="11" id="KW-1185">Reference proteome</keyword>
<keyword evidence="5" id="KW-0653">Protein transport</keyword>
<protein>
    <recommendedName>
        <fullName evidence="7">Flagellar assembly protein FliH</fullName>
    </recommendedName>
</protein>
<sequence length="259" mass="29963">MTSLSNVFRSYHTIMQNGNKKEISIRNLTVPELVETKDETTLESVVAERDRLLQEAKKSIQQDKMLVEQMRQTATEDIAAMQAAWEDEKVSLQQQAYDEGFQVGYEEGHNKVLSDMAESIRTANEATELAYTNAQKYLESQERIILELAMRTAERIMGLTLQNDPERYLDFVKRALKEAREMKEIKLYVSLDYFELVSDNRTELASIFPPDVPFLIFVNEDFKATDCYIETNHGRIVVSIDEQLNELREKLVEIMESGE</sequence>
<dbReference type="InterPro" id="IPR022524">
    <property type="entry name" value="FliH_Bacilli"/>
</dbReference>
<comment type="caution">
    <text evidence="10">The sequence shown here is derived from an EMBL/GenBank/DDBJ whole genome shotgun (WGS) entry which is preliminary data.</text>
</comment>
<evidence type="ECO:0000313" key="10">
    <source>
        <dbReference type="EMBL" id="MFC5588430.1"/>
    </source>
</evidence>
<dbReference type="Pfam" id="PF02108">
    <property type="entry name" value="FliH"/>
    <property type="match status" value="1"/>
</dbReference>
<organism evidence="10 11">
    <name type="scientific">Sporosarcina soli</name>
    <dbReference type="NCBI Taxonomy" id="334736"/>
    <lineage>
        <taxon>Bacteria</taxon>
        <taxon>Bacillati</taxon>
        <taxon>Bacillota</taxon>
        <taxon>Bacilli</taxon>
        <taxon>Bacillales</taxon>
        <taxon>Caryophanaceae</taxon>
        <taxon>Sporosarcina</taxon>
    </lineage>
</organism>
<dbReference type="RefSeq" id="WP_381431725.1">
    <property type="nucleotide sequence ID" value="NZ_JBHSNO010000005.1"/>
</dbReference>
<keyword evidence="10" id="KW-0969">Cilium</keyword>
<keyword evidence="10" id="KW-0966">Cell projection</keyword>
<evidence type="ECO:0000259" key="9">
    <source>
        <dbReference type="Pfam" id="PF02108"/>
    </source>
</evidence>
<evidence type="ECO:0000313" key="11">
    <source>
        <dbReference type="Proteomes" id="UP001596109"/>
    </source>
</evidence>
<keyword evidence="10" id="KW-0282">Flagellum</keyword>
<name>A0ABW0TG72_9BACL</name>
<feature type="domain" description="Flagellar assembly protein FliH/Type III secretion system HrpE" evidence="9">
    <location>
        <begin position="126"/>
        <end position="246"/>
    </location>
</feature>
<dbReference type="PANTHER" id="PTHR34982:SF1">
    <property type="entry name" value="FLAGELLAR ASSEMBLY PROTEIN FLIH"/>
    <property type="match status" value="1"/>
</dbReference>
<dbReference type="EMBL" id="JBHSNO010000005">
    <property type="protein sequence ID" value="MFC5588430.1"/>
    <property type="molecule type" value="Genomic_DNA"/>
</dbReference>
<comment type="function">
    <text evidence="1">Needed for flagellar regrowth and assembly.</text>
</comment>
<gene>
    <name evidence="10" type="primary">fliH</name>
    <name evidence="10" type="ORF">ACFPRA_06010</name>
</gene>
<evidence type="ECO:0000256" key="8">
    <source>
        <dbReference type="SAM" id="Coils"/>
    </source>
</evidence>
<evidence type="ECO:0000256" key="3">
    <source>
        <dbReference type="ARBA" id="ARBA00022448"/>
    </source>
</evidence>
<evidence type="ECO:0000256" key="6">
    <source>
        <dbReference type="ARBA" id="ARBA00023225"/>
    </source>
</evidence>
<proteinExistence type="inferred from homology"/>
<keyword evidence="6" id="KW-1006">Bacterial flagellum protein export</keyword>
<evidence type="ECO:0000256" key="4">
    <source>
        <dbReference type="ARBA" id="ARBA00022795"/>
    </source>
</evidence>
<evidence type="ECO:0000256" key="5">
    <source>
        <dbReference type="ARBA" id="ARBA00022927"/>
    </source>
</evidence>
<evidence type="ECO:0000256" key="1">
    <source>
        <dbReference type="ARBA" id="ARBA00003041"/>
    </source>
</evidence>
<evidence type="ECO:0000256" key="2">
    <source>
        <dbReference type="ARBA" id="ARBA00006602"/>
    </source>
</evidence>
<evidence type="ECO:0000256" key="7">
    <source>
        <dbReference type="NCBIfam" id="TIGR03825"/>
    </source>
</evidence>
<dbReference type="NCBIfam" id="TIGR03825">
    <property type="entry name" value="FliH_bacil"/>
    <property type="match status" value="1"/>
</dbReference>
<keyword evidence="8" id="KW-0175">Coiled coil</keyword>
<feature type="coiled-coil region" evidence="8">
    <location>
        <begin position="42"/>
        <end position="73"/>
    </location>
</feature>
<dbReference type="PANTHER" id="PTHR34982">
    <property type="entry name" value="YOP PROTEINS TRANSLOCATION PROTEIN L"/>
    <property type="match status" value="1"/>
</dbReference>
<keyword evidence="3" id="KW-0813">Transport</keyword>
<accession>A0ABW0TG72</accession>
<reference evidence="11" key="1">
    <citation type="journal article" date="2019" name="Int. J. Syst. Evol. Microbiol.">
        <title>The Global Catalogue of Microorganisms (GCM) 10K type strain sequencing project: providing services to taxonomists for standard genome sequencing and annotation.</title>
        <authorList>
            <consortium name="The Broad Institute Genomics Platform"/>
            <consortium name="The Broad Institute Genome Sequencing Center for Infectious Disease"/>
            <person name="Wu L."/>
            <person name="Ma J."/>
        </authorList>
    </citation>
    <scope>NUCLEOTIDE SEQUENCE [LARGE SCALE GENOMIC DNA]</scope>
    <source>
        <strain evidence="11">CGMCC 4.1434</strain>
    </source>
</reference>
<dbReference type="InterPro" id="IPR051472">
    <property type="entry name" value="T3SS_Stator/FliH"/>
</dbReference>
<keyword evidence="4" id="KW-1005">Bacterial flagellum biogenesis</keyword>
<comment type="similarity">
    <text evidence="2">Belongs to the FliH family.</text>
</comment>